<dbReference type="InterPro" id="IPR011990">
    <property type="entry name" value="TPR-like_helical_dom_sf"/>
</dbReference>
<comment type="subcellular location">
    <subcellularLocation>
        <location evidence="1">Cell outer membrane</location>
    </subcellularLocation>
</comment>
<evidence type="ECO:0000256" key="2">
    <source>
        <dbReference type="ARBA" id="ARBA00006275"/>
    </source>
</evidence>
<dbReference type="PROSITE" id="PS51257">
    <property type="entry name" value="PROKAR_LIPOPROTEIN"/>
    <property type="match status" value="1"/>
</dbReference>
<evidence type="ECO:0000256" key="4">
    <source>
        <dbReference type="ARBA" id="ARBA00023136"/>
    </source>
</evidence>
<evidence type="ECO:0000313" key="8">
    <source>
        <dbReference type="EMBL" id="WMW77728.1"/>
    </source>
</evidence>
<dbReference type="Pfam" id="PF07980">
    <property type="entry name" value="SusD_RagB"/>
    <property type="match status" value="1"/>
</dbReference>
<feature type="signal peptide" evidence="6">
    <location>
        <begin position="1"/>
        <end position="21"/>
    </location>
</feature>
<reference evidence="8" key="1">
    <citation type="submission" date="2023-09" db="EMBL/GenBank/DDBJ databases">
        <title>Flavobacterium sp. 20NA77.7 isolated from freshwater.</title>
        <authorList>
            <person name="Le V."/>
            <person name="Ko S.-R."/>
            <person name="Ahn C.-Y."/>
            <person name="Oh H.-M."/>
        </authorList>
    </citation>
    <scope>NUCLEOTIDE SEQUENCE</scope>
    <source>
        <strain evidence="8">20NA77.7</strain>
    </source>
</reference>
<keyword evidence="3 6" id="KW-0732">Signal</keyword>
<keyword evidence="5" id="KW-0998">Cell outer membrane</keyword>
<accession>A0ABY9RA54</accession>
<dbReference type="Gene3D" id="1.25.40.390">
    <property type="match status" value="1"/>
</dbReference>
<dbReference type="InterPro" id="IPR012944">
    <property type="entry name" value="SusD_RagB_dom"/>
</dbReference>
<dbReference type="SUPFAM" id="SSF48452">
    <property type="entry name" value="TPR-like"/>
    <property type="match status" value="1"/>
</dbReference>
<feature type="chain" id="PRO_5047195527" evidence="6">
    <location>
        <begin position="22"/>
        <end position="527"/>
    </location>
</feature>
<comment type="similarity">
    <text evidence="2">Belongs to the SusD family.</text>
</comment>
<dbReference type="EMBL" id="CP133721">
    <property type="protein sequence ID" value="WMW77728.1"/>
    <property type="molecule type" value="Genomic_DNA"/>
</dbReference>
<evidence type="ECO:0000256" key="5">
    <source>
        <dbReference type="ARBA" id="ARBA00023237"/>
    </source>
</evidence>
<proteinExistence type="inferred from homology"/>
<evidence type="ECO:0000256" key="3">
    <source>
        <dbReference type="ARBA" id="ARBA00022729"/>
    </source>
</evidence>
<sequence length="527" mass="58639">MKNIKYLKSLFFIFIGSFAFYSCTNELDTNELDEDVFSSEQFYQDENSYKQFLSKLYLGLAASGQGGPNGAPDINGIDGGFGQYLRAYWVLNEVPTDEAVIGWADGNLPSLNTHTWGSNNEFIYAMFSRGMYQVSLCNEFLRQTTDEKLSSRNVSATTRAQIVNFRAEARFLRAFSYWHLMDMFGNIPFTTENDPVGYLLPPQKDRAFMFNFITSELNAIQGDLKDSQANEYGRIDKIAAKMLLAKVYLNAQVYIGQAKYTEAAQELNTVLASSYSLTPNSYAKIFMADNDINGAQNEIIFPIRYSGTSTQTYGGTTFIIHAAIGGNMNGSDYGVNGGWWGLRTRPEFYNKFSGDARGMFHTSGQQLNINSIGNFTDGYAVGKFKNVKSTGGAGSDAQGNFADTDFPVFRLADAYLMYAELAVRGVGSLSQATTYVNALRTRAGVATVNQSALTLDFILDERGRELYWEGHRRQDLIRFGKFTGSSYIWQWKGNVQTGASIDDKFKVFPIPATAIGSNPTLQQNTGY</sequence>
<organism evidence="8 9">
    <name type="scientific">Flavobacterium nakdongensis</name>
    <dbReference type="NCBI Taxonomy" id="3073563"/>
    <lineage>
        <taxon>Bacteria</taxon>
        <taxon>Pseudomonadati</taxon>
        <taxon>Bacteroidota</taxon>
        <taxon>Flavobacteriia</taxon>
        <taxon>Flavobacteriales</taxon>
        <taxon>Flavobacteriaceae</taxon>
        <taxon>Flavobacterium</taxon>
    </lineage>
</organism>
<keyword evidence="4" id="KW-0472">Membrane</keyword>
<name>A0ABY9RA54_9FLAO</name>
<feature type="domain" description="RagB/SusD" evidence="7">
    <location>
        <begin position="349"/>
        <end position="527"/>
    </location>
</feature>
<protein>
    <submittedName>
        <fullName evidence="8">RagB/SusD family nutrient uptake outer membrane protein</fullName>
    </submittedName>
</protein>
<dbReference type="RefSeq" id="WP_309532065.1">
    <property type="nucleotide sequence ID" value="NZ_CP133721.1"/>
</dbReference>
<dbReference type="Proteomes" id="UP001180481">
    <property type="component" value="Chromosome"/>
</dbReference>
<evidence type="ECO:0000313" key="9">
    <source>
        <dbReference type="Proteomes" id="UP001180481"/>
    </source>
</evidence>
<evidence type="ECO:0000256" key="6">
    <source>
        <dbReference type="SAM" id="SignalP"/>
    </source>
</evidence>
<evidence type="ECO:0000256" key="1">
    <source>
        <dbReference type="ARBA" id="ARBA00004442"/>
    </source>
</evidence>
<evidence type="ECO:0000259" key="7">
    <source>
        <dbReference type="Pfam" id="PF07980"/>
    </source>
</evidence>
<dbReference type="Gene3D" id="1.25.40.10">
    <property type="entry name" value="Tetratricopeptide repeat domain"/>
    <property type="match status" value="1"/>
</dbReference>
<dbReference type="CDD" id="cd08977">
    <property type="entry name" value="SusD"/>
    <property type="match status" value="1"/>
</dbReference>
<gene>
    <name evidence="8" type="ORF">RF683_09565</name>
</gene>
<dbReference type="Gene3D" id="1.10.3780.10">
    <property type="entry name" value="SusD-like"/>
    <property type="match status" value="1"/>
</dbReference>
<keyword evidence="9" id="KW-1185">Reference proteome</keyword>